<reference evidence="1 2" key="1">
    <citation type="submission" date="2015-09" db="EMBL/GenBank/DDBJ databases">
        <title>Spore heat resistance.</title>
        <authorList>
            <person name="Boekhorst J."/>
            <person name="Berendsen E.M."/>
            <person name="Wells-Bennik M.H."/>
            <person name="Kuipers O.P."/>
        </authorList>
    </citation>
    <scope>NUCLEOTIDE SEQUENCE [LARGE SCALE GENOMIC DNA]</scope>
    <source>
        <strain evidence="1 2">B4122</strain>
    </source>
</reference>
<dbReference type="EMBL" id="LJZV01000001">
    <property type="protein sequence ID" value="KZD95165.1"/>
    <property type="molecule type" value="Genomic_DNA"/>
</dbReference>
<comment type="caution">
    <text evidence="1">The sequence shown here is derived from an EMBL/GenBank/DDBJ whole genome shotgun (WGS) entry which is preliminary data.</text>
</comment>
<accession>A0AAP1HCD3</accession>
<evidence type="ECO:0000313" key="1">
    <source>
        <dbReference type="EMBL" id="KZD95165.1"/>
    </source>
</evidence>
<proteinExistence type="predicted"/>
<organism evidence="1 2">
    <name type="scientific">Bacillus subtilis</name>
    <dbReference type="NCBI Taxonomy" id="1423"/>
    <lineage>
        <taxon>Bacteria</taxon>
        <taxon>Bacillati</taxon>
        <taxon>Bacillota</taxon>
        <taxon>Bacilli</taxon>
        <taxon>Bacillales</taxon>
        <taxon>Bacillaceae</taxon>
        <taxon>Bacillus</taxon>
    </lineage>
</organism>
<protein>
    <submittedName>
        <fullName evidence="1">Uncharacterized protein</fullName>
    </submittedName>
</protein>
<name>A0AAP1HCD3_BACIU</name>
<sequence length="43" mass="4935">MNKQLIKYEQNMKKAGIPLNRSYTLEKTAALTAVFLCLKTIFT</sequence>
<gene>
    <name evidence="1" type="ORF">B4122_0137</name>
</gene>
<evidence type="ECO:0000313" key="2">
    <source>
        <dbReference type="Proteomes" id="UP000076442"/>
    </source>
</evidence>
<dbReference type="AlphaFoldDB" id="A0AAP1HCD3"/>
<dbReference type="Proteomes" id="UP000076442">
    <property type="component" value="Unassembled WGS sequence"/>
</dbReference>